<accession>A0A258CQW2</accession>
<reference evidence="2 3" key="1">
    <citation type="submission" date="2017-03" db="EMBL/GenBank/DDBJ databases">
        <title>Lifting the veil on microbial sulfur biogeochemistry in mining wastewaters.</title>
        <authorList>
            <person name="Kantor R.S."/>
            <person name="Colenbrander Nelson T."/>
            <person name="Marshall S."/>
            <person name="Bennett D."/>
            <person name="Apte S."/>
            <person name="Camacho D."/>
            <person name="Thomas B.C."/>
            <person name="Warren L.A."/>
            <person name="Banfield J.F."/>
        </authorList>
    </citation>
    <scope>NUCLEOTIDE SEQUENCE [LARGE SCALE GENOMIC DNA]</scope>
    <source>
        <strain evidence="2">32-67-7</strain>
    </source>
</reference>
<comment type="similarity">
    <text evidence="1">Belongs to the phD/YefM antitoxin family.</text>
</comment>
<organism evidence="2 3">
    <name type="scientific">Caulobacter vibrioides</name>
    <name type="common">Caulobacter crescentus</name>
    <dbReference type="NCBI Taxonomy" id="155892"/>
    <lineage>
        <taxon>Bacteria</taxon>
        <taxon>Pseudomonadati</taxon>
        <taxon>Pseudomonadota</taxon>
        <taxon>Alphaproteobacteria</taxon>
        <taxon>Caulobacterales</taxon>
        <taxon>Caulobacteraceae</taxon>
        <taxon>Caulobacter</taxon>
    </lineage>
</organism>
<dbReference type="SUPFAM" id="SSF143120">
    <property type="entry name" value="YefM-like"/>
    <property type="match status" value="1"/>
</dbReference>
<dbReference type="NCBIfam" id="TIGR01552">
    <property type="entry name" value="phd_fam"/>
    <property type="match status" value="1"/>
</dbReference>
<dbReference type="Proteomes" id="UP000215616">
    <property type="component" value="Unassembled WGS sequence"/>
</dbReference>
<evidence type="ECO:0000313" key="2">
    <source>
        <dbReference type="EMBL" id="OYW98074.1"/>
    </source>
</evidence>
<name>A0A258CQW2_CAUVI</name>
<dbReference type="Gene3D" id="3.40.1620.10">
    <property type="entry name" value="YefM-like domain"/>
    <property type="match status" value="1"/>
</dbReference>
<evidence type="ECO:0000313" key="3">
    <source>
        <dbReference type="Proteomes" id="UP000215616"/>
    </source>
</evidence>
<proteinExistence type="inferred from homology"/>
<gene>
    <name evidence="2" type="ORF">B7Z12_20500</name>
</gene>
<protein>
    <submittedName>
        <fullName evidence="2">Uncharacterized protein</fullName>
    </submittedName>
</protein>
<sequence length="85" mass="9568">MTHTVSSADFLKSYGRIAEVALREPVSITSHGRERLVLLSAEEYRRLKQNDRTALYPWELDNTALNALAAAEPPAEAADFDHENR</sequence>
<evidence type="ECO:0000256" key="1">
    <source>
        <dbReference type="ARBA" id="ARBA00009981"/>
    </source>
</evidence>
<dbReference type="InterPro" id="IPR036165">
    <property type="entry name" value="YefM-like_sf"/>
</dbReference>
<dbReference type="AlphaFoldDB" id="A0A258CQW2"/>
<dbReference type="EMBL" id="NCDQ01000554">
    <property type="protein sequence ID" value="OYW98074.1"/>
    <property type="molecule type" value="Genomic_DNA"/>
</dbReference>
<comment type="caution">
    <text evidence="2">The sequence shown here is derived from an EMBL/GenBank/DDBJ whole genome shotgun (WGS) entry which is preliminary data.</text>
</comment>